<accession>Q3ZVR1</accession>
<feature type="transmembrane region" description="Helical" evidence="1">
    <location>
        <begin position="12"/>
        <end position="34"/>
    </location>
</feature>
<keyword evidence="1 2" id="KW-0812">Transmembrane</keyword>
<protein>
    <submittedName>
        <fullName evidence="2">Hypothetical transmembrane protein</fullName>
    </submittedName>
</protein>
<dbReference type="AlphaFoldDB" id="Q3ZVR1"/>
<gene>
    <name evidence="2" type="primary">pSciA_07</name>
</gene>
<evidence type="ECO:0000313" key="2">
    <source>
        <dbReference type="EMBL" id="CAI84908.1"/>
    </source>
</evidence>
<sequence length="596" mass="70337">MKNLHERLTKNLGRRLLIGVFFIFLGMTPAIYIWSCAPNNKHSPIPIPDSPTVASVSNIEFNTNNDYLYDYSPPRSGVKKFKNNQYISLKDNQYIYYDNENKIDFINSDNKIIPIENQKIIKAVGQFNSKDVIILNNNDIFKIGLINKNSIEYINISKFDLDFLKPIFISQSSETTFNLIYTNKNNFISLLQFDTLTNVFYNHNILYQGKKIMSYDDMYNYQNGIIVITVYGEWRKKIKGKDINAELINNFSVGTEIESEIKGHQFRLKLIESDEWYLYWKETEDKKSYSNKAVVDFLNQIDKVDLSYPKKLYTVSNNEIINNNDDIVINENEIYTIPPFEWLYNLNSHTYDYKTINKDKIKIACYHPTDSNLKVWNKNKLIYDANVSGGDDLYKENKYIVNYSVYLNISATSNKIKVFYLGDMLTDDYNYLIYDGYSAYISVSENNLYIIDYTNGYLNIKYYDLFSKKMINKEFKNIRDIKLEQKFINFNNFYIYQGNYYFNIYENNTLKVFTNDNNTANINIDKYKITRYKNNLVVLTKDKCVLLNLDSKNTTEFNLKNFDFDNSNSKFINSNFDKSNILFRNVDNVSLFVFNI</sequence>
<keyword evidence="1" id="KW-1133">Transmembrane helix</keyword>
<dbReference type="EMBL" id="AJ966734">
    <property type="protein sequence ID" value="CAI84908.1"/>
    <property type="molecule type" value="Genomic_DNA"/>
</dbReference>
<geneLocation type="plasmid" evidence="2">
    <name>pSciA</name>
</geneLocation>
<proteinExistence type="predicted"/>
<evidence type="ECO:0000256" key="1">
    <source>
        <dbReference type="SAM" id="Phobius"/>
    </source>
</evidence>
<keyword evidence="1" id="KW-0472">Membrane</keyword>
<reference evidence="2" key="1">
    <citation type="journal article" date="2008" name="BMC Genomics">
        <title>The abundant extrachromosomal DNA content of the Spiroplasma citri GII3-3X genome.</title>
        <authorList>
            <person name="Saillard C."/>
            <person name="Carle P."/>
            <person name="Duret-Nurbel S."/>
            <person name="Henri R."/>
            <person name="Killiny N."/>
            <person name="Carrere S."/>
            <person name="Gouzy J."/>
            <person name="Bove J.M."/>
            <person name="Renaudin J."/>
            <person name="Foissac X."/>
        </authorList>
    </citation>
    <scope>NUCLEOTIDE SEQUENCE [LARGE SCALE GENOMIC DNA]</scope>
    <source>
        <strain evidence="2">GII3</strain>
        <plasmid evidence="2">pSciA</plasmid>
    </source>
</reference>
<name>Q3ZVR1_SPICI</name>
<organism evidence="2">
    <name type="scientific">Spiroplasma citri</name>
    <dbReference type="NCBI Taxonomy" id="2133"/>
    <lineage>
        <taxon>Bacteria</taxon>
        <taxon>Bacillati</taxon>
        <taxon>Mycoplasmatota</taxon>
        <taxon>Mollicutes</taxon>
        <taxon>Entomoplasmatales</taxon>
        <taxon>Spiroplasmataceae</taxon>
        <taxon>Spiroplasma</taxon>
    </lineage>
</organism>
<keyword evidence="2" id="KW-0614">Plasmid</keyword>
<dbReference type="RefSeq" id="WP_011310415.1">
    <property type="nucleotide sequence ID" value="NC_007386.1"/>
</dbReference>